<evidence type="ECO:0000313" key="1">
    <source>
        <dbReference type="EMBL" id="KAK1602222.1"/>
    </source>
</evidence>
<dbReference type="AlphaFoldDB" id="A0AAD8VC61"/>
<gene>
    <name evidence="1" type="ORF">QYE76_037526</name>
</gene>
<name>A0AAD8VC61_LOLMU</name>
<dbReference type="Proteomes" id="UP001231189">
    <property type="component" value="Unassembled WGS sequence"/>
</dbReference>
<dbReference type="EMBL" id="JAUUTY010000298">
    <property type="protein sequence ID" value="KAK1602222.1"/>
    <property type="molecule type" value="Genomic_DNA"/>
</dbReference>
<keyword evidence="2" id="KW-1185">Reference proteome</keyword>
<accession>A0AAD8VC61</accession>
<evidence type="ECO:0000313" key="2">
    <source>
        <dbReference type="Proteomes" id="UP001231189"/>
    </source>
</evidence>
<reference evidence="1" key="1">
    <citation type="submission" date="2023-07" db="EMBL/GenBank/DDBJ databases">
        <title>A chromosome-level genome assembly of Lolium multiflorum.</title>
        <authorList>
            <person name="Chen Y."/>
            <person name="Copetti D."/>
            <person name="Kolliker R."/>
            <person name="Studer B."/>
        </authorList>
    </citation>
    <scope>NUCLEOTIDE SEQUENCE</scope>
    <source>
        <strain evidence="1">02402/16</strain>
        <tissue evidence="1">Leaf</tissue>
    </source>
</reference>
<sequence>MTEDIQEISDLSRDFFGNLYQTEGTQGMDSVLNTVPRKVSASMNAGLTKPYTEAEVKTALFQMYPMKALGPDGFPAHFFQRNWELCGQEVTESVIRIVRARQAWRLLQNPETLSAWILKAVYYPNTDLLNANLGAHPSQIWRSILEGRDTMQQGLVRRIGAGNRQELGMRIACRGMRLEG</sequence>
<comment type="caution">
    <text evidence="1">The sequence shown here is derived from an EMBL/GenBank/DDBJ whole genome shotgun (WGS) entry which is preliminary data.</text>
</comment>
<proteinExistence type="predicted"/>
<organism evidence="1 2">
    <name type="scientific">Lolium multiflorum</name>
    <name type="common">Italian ryegrass</name>
    <name type="synonym">Lolium perenne subsp. multiflorum</name>
    <dbReference type="NCBI Taxonomy" id="4521"/>
    <lineage>
        <taxon>Eukaryota</taxon>
        <taxon>Viridiplantae</taxon>
        <taxon>Streptophyta</taxon>
        <taxon>Embryophyta</taxon>
        <taxon>Tracheophyta</taxon>
        <taxon>Spermatophyta</taxon>
        <taxon>Magnoliopsida</taxon>
        <taxon>Liliopsida</taxon>
        <taxon>Poales</taxon>
        <taxon>Poaceae</taxon>
        <taxon>BOP clade</taxon>
        <taxon>Pooideae</taxon>
        <taxon>Poodae</taxon>
        <taxon>Poeae</taxon>
        <taxon>Poeae Chloroplast Group 2 (Poeae type)</taxon>
        <taxon>Loliodinae</taxon>
        <taxon>Loliinae</taxon>
        <taxon>Lolium</taxon>
    </lineage>
</organism>
<protein>
    <submittedName>
        <fullName evidence="1">Uncharacterized protein</fullName>
    </submittedName>
</protein>